<dbReference type="Proteomes" id="UP000002209">
    <property type="component" value="Chromosome"/>
</dbReference>
<dbReference type="EMBL" id="AP009153">
    <property type="protein sequence ID" value="BAH40312.1"/>
    <property type="molecule type" value="Genomic_DNA"/>
</dbReference>
<dbReference type="SUPFAM" id="SSF54637">
    <property type="entry name" value="Thioesterase/thiol ester dehydrase-isomerase"/>
    <property type="match status" value="1"/>
</dbReference>
<accession>C1ACT5</accession>
<evidence type="ECO:0000313" key="2">
    <source>
        <dbReference type="Proteomes" id="UP000002209"/>
    </source>
</evidence>
<dbReference type="HOGENOM" id="CLU_101141_5_2_0"/>
<reference evidence="2" key="1">
    <citation type="submission" date="2006-03" db="EMBL/GenBank/DDBJ databases">
        <title>Complete genome sequence of Gemmatimonas aurantiaca T-27 that represents a novel phylum Gemmatimonadetes.</title>
        <authorList>
            <person name="Takasaki K."/>
            <person name="Ichikawa N."/>
            <person name="Miura H."/>
            <person name="Matsushita S."/>
            <person name="Watanabe Y."/>
            <person name="Oguchi A."/>
            <person name="Ankai A."/>
            <person name="Yashiro I."/>
            <person name="Takahashi M."/>
            <person name="Terui Y."/>
            <person name="Fukui S."/>
            <person name="Yokoyama H."/>
            <person name="Tanikawa S."/>
            <person name="Hanada S."/>
            <person name="Kamagata Y."/>
            <person name="Fujita N."/>
        </authorList>
    </citation>
    <scope>NUCLEOTIDE SEQUENCE [LARGE SCALE GENOMIC DNA]</scope>
    <source>
        <strain evidence="2">T-27 / DSM 14586 / JCM 11422 / NBRC 100505</strain>
    </source>
</reference>
<dbReference type="eggNOG" id="COG0824">
    <property type="taxonomic scope" value="Bacteria"/>
</dbReference>
<dbReference type="Pfam" id="PF13279">
    <property type="entry name" value="4HBT_2"/>
    <property type="match status" value="1"/>
</dbReference>
<dbReference type="AlphaFoldDB" id="C1ACT5"/>
<dbReference type="CDD" id="cd00586">
    <property type="entry name" value="4HBT"/>
    <property type="match status" value="1"/>
</dbReference>
<keyword evidence="2" id="KW-1185">Reference proteome</keyword>
<gene>
    <name evidence="1" type="ordered locus">GAU_3270</name>
</gene>
<dbReference type="RefSeq" id="WP_015895081.1">
    <property type="nucleotide sequence ID" value="NC_012489.1"/>
</dbReference>
<dbReference type="GO" id="GO:0047617">
    <property type="term" value="F:fatty acyl-CoA hydrolase activity"/>
    <property type="evidence" value="ECO:0007669"/>
    <property type="project" value="TreeGrafter"/>
</dbReference>
<organism evidence="1 2">
    <name type="scientific">Gemmatimonas aurantiaca (strain DSM 14586 / JCM 11422 / NBRC 100505 / T-27)</name>
    <dbReference type="NCBI Taxonomy" id="379066"/>
    <lineage>
        <taxon>Bacteria</taxon>
        <taxon>Pseudomonadati</taxon>
        <taxon>Gemmatimonadota</taxon>
        <taxon>Gemmatimonadia</taxon>
        <taxon>Gemmatimonadales</taxon>
        <taxon>Gemmatimonadaceae</taxon>
        <taxon>Gemmatimonas</taxon>
    </lineage>
</organism>
<evidence type="ECO:0000313" key="1">
    <source>
        <dbReference type="EMBL" id="BAH40312.1"/>
    </source>
</evidence>
<dbReference type="Gene3D" id="3.10.129.10">
    <property type="entry name" value="Hotdog Thioesterase"/>
    <property type="match status" value="1"/>
</dbReference>
<dbReference type="STRING" id="379066.GAU_3270"/>
<proteinExistence type="predicted"/>
<sequence length="146" mass="16165">MTASPSSAGRFEKIVRVPFSVCDPAGIMFFAQYYIMFQNLVDDWVTERLGISYADLLGARRVGLPTVRFETDFRAPSSMGESITLGLAVEHLGRSSLVLAIDVRGGESIRVSAKQVIVCTSLDTHKSMPFPEDLRNAIESFRTSER</sequence>
<dbReference type="InterPro" id="IPR029069">
    <property type="entry name" value="HotDog_dom_sf"/>
</dbReference>
<dbReference type="KEGG" id="gau:GAU_3270"/>
<dbReference type="PANTHER" id="PTHR31793">
    <property type="entry name" value="4-HYDROXYBENZOYL-COA THIOESTERASE FAMILY MEMBER"/>
    <property type="match status" value="1"/>
</dbReference>
<name>C1ACT5_GEMAT</name>
<dbReference type="PANTHER" id="PTHR31793:SF24">
    <property type="entry name" value="LONG-CHAIN ACYL-COA THIOESTERASE FADM"/>
    <property type="match status" value="1"/>
</dbReference>
<protein>
    <submittedName>
        <fullName evidence="1">Thioesterase</fullName>
    </submittedName>
</protein>
<dbReference type="InterPro" id="IPR050563">
    <property type="entry name" value="4-hydroxybenzoyl-CoA_TE"/>
</dbReference>